<dbReference type="InterPro" id="IPR022059">
    <property type="entry name" value="DUF3615"/>
</dbReference>
<dbReference type="OrthoDB" id="592160at2759"/>
<dbReference type="PANTHER" id="PTHR33120:SF43">
    <property type="entry name" value="PIR2-LIKE HELICAL DOMAIN-CONTAINING PROTEIN"/>
    <property type="match status" value="1"/>
</dbReference>
<evidence type="ECO:0000259" key="2">
    <source>
        <dbReference type="Pfam" id="PF12274"/>
    </source>
</evidence>
<dbReference type="EMBL" id="CM003528">
    <property type="protein sequence ID" value="RCV05296.1"/>
    <property type="molecule type" value="Genomic_DNA"/>
</dbReference>
<name>A0A368PHR1_SETIT</name>
<feature type="region of interest" description="Disordered" evidence="1">
    <location>
        <begin position="90"/>
        <end position="116"/>
    </location>
</feature>
<reference evidence="4" key="1">
    <citation type="journal article" date="2012" name="Nat. Biotechnol.">
        <title>Reference genome sequence of the model plant Setaria.</title>
        <authorList>
            <person name="Bennetzen J.L."/>
            <person name="Schmutz J."/>
            <person name="Wang H."/>
            <person name="Percifield R."/>
            <person name="Hawkins J."/>
            <person name="Pontaroli A.C."/>
            <person name="Estep M."/>
            <person name="Feng L."/>
            <person name="Vaughn J.N."/>
            <person name="Grimwood J."/>
            <person name="Jenkins J."/>
            <person name="Barry K."/>
            <person name="Lindquist E."/>
            <person name="Hellsten U."/>
            <person name="Deshpande S."/>
            <person name="Wang X."/>
            <person name="Wu X."/>
            <person name="Mitros T."/>
            <person name="Triplett J."/>
            <person name="Yang X."/>
            <person name="Ye C.Y."/>
            <person name="Mauro-Herrera M."/>
            <person name="Wang L."/>
            <person name="Li P."/>
            <person name="Sharma M."/>
            <person name="Sharma R."/>
            <person name="Ronald P.C."/>
            <person name="Panaud O."/>
            <person name="Kellogg E.A."/>
            <person name="Brutnell T.P."/>
            <person name="Doust A.N."/>
            <person name="Tuskan G.A."/>
            <person name="Rokhsar D."/>
            <person name="Devos K.M."/>
        </authorList>
    </citation>
    <scope>NUCLEOTIDE SEQUENCE [LARGE SCALE GENOMIC DNA]</scope>
    <source>
        <strain evidence="4">Yugu1</strain>
    </source>
</reference>
<evidence type="ECO:0000259" key="3">
    <source>
        <dbReference type="Pfam" id="PF20235"/>
    </source>
</evidence>
<dbReference type="InterPro" id="IPR046527">
    <property type="entry name" value="PIR2-like_helical"/>
</dbReference>
<dbReference type="PANTHER" id="PTHR33120">
    <property type="entry name" value="EXPRESSED PROTEIN-RELATED"/>
    <property type="match status" value="1"/>
</dbReference>
<feature type="domain" description="PIR2-like helical" evidence="3">
    <location>
        <begin position="42"/>
        <end position="183"/>
    </location>
</feature>
<feature type="domain" description="DUF3615" evidence="2">
    <location>
        <begin position="446"/>
        <end position="518"/>
    </location>
</feature>
<evidence type="ECO:0000256" key="1">
    <source>
        <dbReference type="SAM" id="MobiDB-lite"/>
    </source>
</evidence>
<protein>
    <submittedName>
        <fullName evidence="4">Uncharacterized protein</fullName>
    </submittedName>
</protein>
<evidence type="ECO:0000313" key="4">
    <source>
        <dbReference type="EMBL" id="RCV05296.1"/>
    </source>
</evidence>
<dbReference type="Pfam" id="PF20235">
    <property type="entry name" value="PIR2-like_helical"/>
    <property type="match status" value="2"/>
</dbReference>
<sequence length="576" mass="64322">MAGRRRRCGSEGDGEGAGNGPNLSDGSRAGMARNRRLILGFMYGYYDEALDALPLERMPALASRLLEAGVCFGFGDPVTNIMANTLSCAPDDVDGEPAPAPDGARKRKRKKASWDARAREEILPKIAAGDAPSPPEARTIAERSLEGLVTFLTSYFRYLPTWDALRYLCLSRADLLVAVHLIELHRCHRREDKFSIDSHAVKTALKCAALSARLPNVDAFLTGSSALVSCLDDMPAEIFGRRLSVPESVRAILLDRIHAVYLKAITQIPIEDFRSRYHRGFLKAGYCYGPFSPLFNIIVNTIWCDTAFPAPQALELDMICTRILIRVESRDLELSRAIQMSGKDGYETSSWDAAAYTSAADASSHAEREAYLHFVMESLPVVESAVMELLTTQILSSNKILQPSMLLSSSSSHPSKSLEPTDDYKEIFFSQQNCVRKKVGATLLNCEQTKEQYELRFICTVNESVGTKKFRDLKYPYSHVNFLASPKDKPCLTLFFAQVSNHDEDSEHHRSFCQPVSILSTSACPVGILGEDYIYFDPARDANFIRAMNKTAWEAINWRDEIRTFSITDGWNLLIY</sequence>
<dbReference type="Pfam" id="PF12274">
    <property type="entry name" value="DUF3615"/>
    <property type="match status" value="1"/>
</dbReference>
<gene>
    <name evidence="4" type="ORF">SETIT_1G072000v2</name>
</gene>
<dbReference type="AlphaFoldDB" id="A0A368PHR1"/>
<reference evidence="4" key="2">
    <citation type="submission" date="2015-07" db="EMBL/GenBank/DDBJ databases">
        <authorList>
            <person name="Noorani M."/>
        </authorList>
    </citation>
    <scope>NUCLEOTIDE SEQUENCE</scope>
    <source>
        <strain evidence="4">Yugu1</strain>
    </source>
</reference>
<feature type="domain" description="PIR2-like helical" evidence="3">
    <location>
        <begin position="255"/>
        <end position="363"/>
    </location>
</feature>
<accession>A0A368PHR1</accession>
<organism evidence="4">
    <name type="scientific">Setaria italica</name>
    <name type="common">Foxtail millet</name>
    <name type="synonym">Panicum italicum</name>
    <dbReference type="NCBI Taxonomy" id="4555"/>
    <lineage>
        <taxon>Eukaryota</taxon>
        <taxon>Viridiplantae</taxon>
        <taxon>Streptophyta</taxon>
        <taxon>Embryophyta</taxon>
        <taxon>Tracheophyta</taxon>
        <taxon>Spermatophyta</taxon>
        <taxon>Magnoliopsida</taxon>
        <taxon>Liliopsida</taxon>
        <taxon>Poales</taxon>
        <taxon>Poaceae</taxon>
        <taxon>PACMAD clade</taxon>
        <taxon>Panicoideae</taxon>
        <taxon>Panicodae</taxon>
        <taxon>Paniceae</taxon>
        <taxon>Cenchrinae</taxon>
        <taxon>Setaria</taxon>
    </lineage>
</organism>
<proteinExistence type="predicted"/>
<feature type="region of interest" description="Disordered" evidence="1">
    <location>
        <begin position="1"/>
        <end position="28"/>
    </location>
</feature>